<dbReference type="Pfam" id="PF00067">
    <property type="entry name" value="p450"/>
    <property type="match status" value="1"/>
</dbReference>
<dbReference type="SUPFAM" id="SSF48264">
    <property type="entry name" value="Cytochrome P450"/>
    <property type="match status" value="1"/>
</dbReference>
<sequence length="566" mass="63683">MLSQVLFSVALAYIGWSFACLEANVRKARSLGVPVLRLPIDVNNVFWILLQPHIWKVLDSLPFQWSSYPRVVRYLRRGWYMHAKAEAHELLGPVWALAAPVTFVIHVADPDAIQHILNRPGDFQRPYEEMQLLELYGPCLSTVPWEDWARHRKPMASPFNESIMASVWHESIRQAGGLLRSWTTHSQSGIPSYQQDTKTFALNVLSSTGFGSPYDFRGSTEPADGDMGGYRNSLKTVLDNIILLMLVPYHILAKLPGRYAEIGNAAADFKRNMVKLLDDTTTALKTGKPGSGLIMSSFVRAAELYHRDHPLGTAVEDDAKPAKRGLSANEILGDLFCINIAGYDTAANTMAFAVLCMAAHPEVQTWVAEEVDLVTRAYASREDWDYKALFPQLKRCRAVMHETLRLFPLFPHCHTLPVDGSRTIAVPMGTKFAANTRAMQTHPKYWPDDPEQWRPSRWIANPAPAGLPPTDELLAREELLVQRKSVFFPWGDGPQSCPGKKFSEVEVTAMTACLFKAHRLSIKRKYEGESDKAVYKRFEKCIADLDLIMLVRLRDGDQVTLVCTEA</sequence>
<evidence type="ECO:0000313" key="7">
    <source>
        <dbReference type="Proteomes" id="UP001444661"/>
    </source>
</evidence>
<evidence type="ECO:0000256" key="4">
    <source>
        <dbReference type="ARBA" id="ARBA00023004"/>
    </source>
</evidence>
<evidence type="ECO:0000256" key="2">
    <source>
        <dbReference type="ARBA" id="ARBA00022617"/>
    </source>
</evidence>
<reference evidence="6 7" key="1">
    <citation type="submission" date="2023-01" db="EMBL/GenBank/DDBJ databases">
        <title>Analysis of 21 Apiospora genomes using comparative genomics revels a genus with tremendous synthesis potential of carbohydrate active enzymes and secondary metabolites.</title>
        <authorList>
            <person name="Sorensen T."/>
        </authorList>
    </citation>
    <scope>NUCLEOTIDE SEQUENCE [LARGE SCALE GENOMIC DNA]</scope>
    <source>
        <strain evidence="6 7">CBS 33761</strain>
    </source>
</reference>
<dbReference type="InterPro" id="IPR002401">
    <property type="entry name" value="Cyt_P450_E_grp-I"/>
</dbReference>
<evidence type="ECO:0000256" key="1">
    <source>
        <dbReference type="ARBA" id="ARBA00010617"/>
    </source>
</evidence>
<keyword evidence="7" id="KW-1185">Reference proteome</keyword>
<keyword evidence="3" id="KW-0479">Metal-binding</keyword>
<dbReference type="InterPro" id="IPR036396">
    <property type="entry name" value="Cyt_P450_sf"/>
</dbReference>
<evidence type="ECO:0000256" key="3">
    <source>
        <dbReference type="ARBA" id="ARBA00022723"/>
    </source>
</evidence>
<protein>
    <submittedName>
        <fullName evidence="6">Cytochrome P450 monooxygenase</fullName>
    </submittedName>
</protein>
<dbReference type="PRINTS" id="PR00463">
    <property type="entry name" value="EP450I"/>
</dbReference>
<keyword evidence="6" id="KW-0503">Monooxygenase</keyword>
<dbReference type="InterPro" id="IPR050121">
    <property type="entry name" value="Cytochrome_P450_monoxygenase"/>
</dbReference>
<proteinExistence type="inferred from homology"/>
<evidence type="ECO:0000256" key="5">
    <source>
        <dbReference type="SAM" id="SignalP"/>
    </source>
</evidence>
<accession>A0ABR1T0P5</accession>
<dbReference type="PANTHER" id="PTHR24305:SF166">
    <property type="entry name" value="CYTOCHROME P450 12A4, MITOCHONDRIAL-RELATED"/>
    <property type="match status" value="1"/>
</dbReference>
<dbReference type="EMBL" id="JAQQWK010000006">
    <property type="protein sequence ID" value="KAK8040140.1"/>
    <property type="molecule type" value="Genomic_DNA"/>
</dbReference>
<dbReference type="Gene3D" id="1.10.630.10">
    <property type="entry name" value="Cytochrome P450"/>
    <property type="match status" value="1"/>
</dbReference>
<organism evidence="6 7">
    <name type="scientific">Apiospora rasikravindrae</name>
    <dbReference type="NCBI Taxonomy" id="990691"/>
    <lineage>
        <taxon>Eukaryota</taxon>
        <taxon>Fungi</taxon>
        <taxon>Dikarya</taxon>
        <taxon>Ascomycota</taxon>
        <taxon>Pezizomycotina</taxon>
        <taxon>Sordariomycetes</taxon>
        <taxon>Xylariomycetidae</taxon>
        <taxon>Amphisphaeriales</taxon>
        <taxon>Apiosporaceae</taxon>
        <taxon>Apiospora</taxon>
    </lineage>
</organism>
<dbReference type="GO" id="GO:0004497">
    <property type="term" value="F:monooxygenase activity"/>
    <property type="evidence" value="ECO:0007669"/>
    <property type="project" value="UniProtKB-KW"/>
</dbReference>
<evidence type="ECO:0000313" key="6">
    <source>
        <dbReference type="EMBL" id="KAK8040140.1"/>
    </source>
</evidence>
<dbReference type="Proteomes" id="UP001444661">
    <property type="component" value="Unassembled WGS sequence"/>
</dbReference>
<feature type="signal peptide" evidence="5">
    <location>
        <begin position="1"/>
        <end position="19"/>
    </location>
</feature>
<dbReference type="PANTHER" id="PTHR24305">
    <property type="entry name" value="CYTOCHROME P450"/>
    <property type="match status" value="1"/>
</dbReference>
<keyword evidence="4" id="KW-0408">Iron</keyword>
<keyword evidence="5" id="KW-0732">Signal</keyword>
<feature type="chain" id="PRO_5047207315" evidence="5">
    <location>
        <begin position="20"/>
        <end position="566"/>
    </location>
</feature>
<gene>
    <name evidence="6" type="ORF">PG993_008551</name>
</gene>
<comment type="caution">
    <text evidence="6">The sequence shown here is derived from an EMBL/GenBank/DDBJ whole genome shotgun (WGS) entry which is preliminary data.</text>
</comment>
<name>A0ABR1T0P5_9PEZI</name>
<keyword evidence="6" id="KW-0560">Oxidoreductase</keyword>
<keyword evidence="2" id="KW-0349">Heme</keyword>
<comment type="similarity">
    <text evidence="1">Belongs to the cytochrome P450 family.</text>
</comment>
<dbReference type="PRINTS" id="PR00385">
    <property type="entry name" value="P450"/>
</dbReference>
<dbReference type="InterPro" id="IPR001128">
    <property type="entry name" value="Cyt_P450"/>
</dbReference>